<dbReference type="InterPro" id="IPR001173">
    <property type="entry name" value="Glyco_trans_2-like"/>
</dbReference>
<gene>
    <name evidence="2" type="ORF">ACFO26_06040</name>
</gene>
<dbReference type="PANTHER" id="PTHR22916">
    <property type="entry name" value="GLYCOSYLTRANSFERASE"/>
    <property type="match status" value="1"/>
</dbReference>
<comment type="caution">
    <text evidence="2">The sequence shown here is derived from an EMBL/GenBank/DDBJ whole genome shotgun (WGS) entry which is preliminary data.</text>
</comment>
<name>A0ABV9JGD5_9LACT</name>
<feature type="domain" description="Glycosyltransferase 2-like" evidence="1">
    <location>
        <begin position="6"/>
        <end position="159"/>
    </location>
</feature>
<keyword evidence="3" id="KW-1185">Reference proteome</keyword>
<dbReference type="Gene3D" id="3.90.550.10">
    <property type="entry name" value="Spore Coat Polysaccharide Biosynthesis Protein SpsA, Chain A"/>
    <property type="match status" value="1"/>
</dbReference>
<dbReference type="Proteomes" id="UP001595987">
    <property type="component" value="Unassembled WGS sequence"/>
</dbReference>
<evidence type="ECO:0000259" key="1">
    <source>
        <dbReference type="Pfam" id="PF00535"/>
    </source>
</evidence>
<dbReference type="InterPro" id="IPR029044">
    <property type="entry name" value="Nucleotide-diphossugar_trans"/>
</dbReference>
<dbReference type="CDD" id="cd00761">
    <property type="entry name" value="Glyco_tranf_GTA_type"/>
    <property type="match status" value="1"/>
</dbReference>
<evidence type="ECO:0000313" key="2">
    <source>
        <dbReference type="EMBL" id="MFC4652465.1"/>
    </source>
</evidence>
<accession>A0ABV9JGD5</accession>
<dbReference type="Pfam" id="PF00535">
    <property type="entry name" value="Glycos_transf_2"/>
    <property type="match status" value="1"/>
</dbReference>
<organism evidence="2 3">
    <name type="scientific">Lactococcus nasutitermitis</name>
    <dbReference type="NCBI Taxonomy" id="1652957"/>
    <lineage>
        <taxon>Bacteria</taxon>
        <taxon>Bacillati</taxon>
        <taxon>Bacillota</taxon>
        <taxon>Bacilli</taxon>
        <taxon>Lactobacillales</taxon>
        <taxon>Streptococcaceae</taxon>
        <taxon>Lactococcus</taxon>
    </lineage>
</organism>
<protein>
    <submittedName>
        <fullName evidence="2">Glycosyltransferase family 2 protein</fullName>
    </submittedName>
</protein>
<reference evidence="3" key="1">
    <citation type="journal article" date="2019" name="Int. J. Syst. Evol. Microbiol.">
        <title>The Global Catalogue of Microorganisms (GCM) 10K type strain sequencing project: providing services to taxonomists for standard genome sequencing and annotation.</title>
        <authorList>
            <consortium name="The Broad Institute Genomics Platform"/>
            <consortium name="The Broad Institute Genome Sequencing Center for Infectious Disease"/>
            <person name="Wu L."/>
            <person name="Ma J."/>
        </authorList>
    </citation>
    <scope>NUCLEOTIDE SEQUENCE [LARGE SCALE GENOMIC DNA]</scope>
    <source>
        <strain evidence="3">CCUG 63287</strain>
    </source>
</reference>
<proteinExistence type="predicted"/>
<dbReference type="EMBL" id="JBHSGD010000005">
    <property type="protein sequence ID" value="MFC4652465.1"/>
    <property type="molecule type" value="Genomic_DNA"/>
</dbReference>
<dbReference type="SUPFAM" id="SSF53448">
    <property type="entry name" value="Nucleotide-diphospho-sugar transferases"/>
    <property type="match status" value="1"/>
</dbReference>
<dbReference type="PANTHER" id="PTHR22916:SF3">
    <property type="entry name" value="UDP-GLCNAC:BETAGAL BETA-1,3-N-ACETYLGLUCOSAMINYLTRANSFERASE-LIKE PROTEIN 1"/>
    <property type="match status" value="1"/>
</dbReference>
<dbReference type="RefSeq" id="WP_213534790.1">
    <property type="nucleotide sequence ID" value="NZ_BOVQ01000004.1"/>
</dbReference>
<evidence type="ECO:0000313" key="3">
    <source>
        <dbReference type="Proteomes" id="UP001595987"/>
    </source>
</evidence>
<sequence length="315" mass="36465">MVKTLSIIIPFYGQSEKELAIPLGSINSQVGIDFSKVDVHLVNDGGKAIDIEAFNLLSNLEIHYHELTKNMGPGLARQYGIDKSEGEYLMFIDADDSLTALSLYFIFQLLKNNNPQIVVSRFYTETKNGDNYFYTPSDIKDTGAIYAKWFSRKYLKKIGLRFSTELRFFEDSFFVGTALICSDDNMAINNEPAYIYRNNPHSLTNSLTTLEQEKGVVEYVKQMHLRLEMIQRIKPELLDFQLKNSILNLYFDQKKHHYDKKLFNLEFHKMINSFKPFFKGYTSELQYLADIKTTGGEYKGLDTHDLKAMLNSFIY</sequence>